<evidence type="ECO:0000259" key="3">
    <source>
        <dbReference type="Pfam" id="PF04419"/>
    </source>
</evidence>
<keyword evidence="2" id="KW-1133">Transmembrane helix</keyword>
<dbReference type="SUPFAM" id="SSF118359">
    <property type="entry name" value="Expressed protein At2g23090/F21P24.15"/>
    <property type="match status" value="1"/>
</dbReference>
<evidence type="ECO:0000313" key="4">
    <source>
        <dbReference type="EMBL" id="GMN37852.1"/>
    </source>
</evidence>
<keyword evidence="2" id="KW-0472">Membrane</keyword>
<proteinExistence type="predicted"/>
<evidence type="ECO:0000256" key="2">
    <source>
        <dbReference type="SAM" id="Phobius"/>
    </source>
</evidence>
<dbReference type="Pfam" id="PF04419">
    <property type="entry name" value="SERF-like_N"/>
    <property type="match status" value="1"/>
</dbReference>
<protein>
    <recommendedName>
        <fullName evidence="3">Small EDRK-rich factor-like N-terminal domain-containing protein</fullName>
    </recommendedName>
</protein>
<reference evidence="4" key="1">
    <citation type="submission" date="2023-07" db="EMBL/GenBank/DDBJ databases">
        <title>draft genome sequence of fig (Ficus carica).</title>
        <authorList>
            <person name="Takahashi T."/>
            <person name="Nishimura K."/>
        </authorList>
    </citation>
    <scope>NUCLEOTIDE SEQUENCE</scope>
</reference>
<feature type="region of interest" description="Disordered" evidence="1">
    <location>
        <begin position="1"/>
        <end position="29"/>
    </location>
</feature>
<gene>
    <name evidence="4" type="ORF">TIFTF001_007148</name>
</gene>
<feature type="compositionally biased region" description="Basic and acidic residues" evidence="1">
    <location>
        <begin position="11"/>
        <end position="21"/>
    </location>
</feature>
<dbReference type="EMBL" id="BTGU01000007">
    <property type="protein sequence ID" value="GMN37852.1"/>
    <property type="molecule type" value="Genomic_DNA"/>
</dbReference>
<dbReference type="Gene3D" id="4.10.1050.10">
    <property type="entry name" value="At2g23090-like"/>
    <property type="match status" value="1"/>
</dbReference>
<dbReference type="PANTHER" id="PTHR33788:SF1">
    <property type="entry name" value="ZINC-BINDING PROTEIN"/>
    <property type="match status" value="1"/>
</dbReference>
<dbReference type="PANTHER" id="PTHR33788">
    <property type="entry name" value="OS07G0114300 PROTEIN"/>
    <property type="match status" value="1"/>
</dbReference>
<feature type="domain" description="Small EDRK-rich factor-like N-terminal" evidence="3">
    <location>
        <begin position="3"/>
        <end position="35"/>
    </location>
</feature>
<dbReference type="InterPro" id="IPR039713">
    <property type="entry name" value="At2g23090-like"/>
</dbReference>
<name>A0AA87ZPT4_FICCA</name>
<organism evidence="4 5">
    <name type="scientific">Ficus carica</name>
    <name type="common">Common fig</name>
    <dbReference type="NCBI Taxonomy" id="3494"/>
    <lineage>
        <taxon>Eukaryota</taxon>
        <taxon>Viridiplantae</taxon>
        <taxon>Streptophyta</taxon>
        <taxon>Embryophyta</taxon>
        <taxon>Tracheophyta</taxon>
        <taxon>Spermatophyta</taxon>
        <taxon>Magnoliopsida</taxon>
        <taxon>eudicotyledons</taxon>
        <taxon>Gunneridae</taxon>
        <taxon>Pentapetalae</taxon>
        <taxon>rosids</taxon>
        <taxon>fabids</taxon>
        <taxon>Rosales</taxon>
        <taxon>Moraceae</taxon>
        <taxon>Ficeae</taxon>
        <taxon>Ficus</taxon>
    </lineage>
</organism>
<keyword evidence="5" id="KW-1185">Reference proteome</keyword>
<comment type="caution">
    <text evidence="4">The sequence shown here is derived from an EMBL/GenBank/DDBJ whole genome shotgun (WGS) entry which is preliminary data.</text>
</comment>
<dbReference type="InterPro" id="IPR007513">
    <property type="entry name" value="SERF-like_N"/>
</dbReference>
<dbReference type="AlphaFoldDB" id="A0AA87ZPT4"/>
<keyword evidence="2" id="KW-0812">Transmembrane</keyword>
<evidence type="ECO:0000256" key="1">
    <source>
        <dbReference type="SAM" id="MobiDB-lite"/>
    </source>
</evidence>
<evidence type="ECO:0000313" key="5">
    <source>
        <dbReference type="Proteomes" id="UP001187192"/>
    </source>
</evidence>
<accession>A0AA87ZPT4</accession>
<dbReference type="Proteomes" id="UP001187192">
    <property type="component" value="Unassembled WGS sequence"/>
</dbReference>
<sequence>MGGGNGQKSKMAREKNLEKQKAVKGSQLESNKKAMSIQLLPSMGLTDQNSETCSLIGTIRHFKEFNVLFVKSLLQSLRNSGLSYQFATSRISFVCIPIFLSAFALAFIPLVYETFFWINKTAVNSHLWNWKIMFESFNFHVLGFHISDSIIVVQSLFVVVTGSFDVGASRGRYGLPNAVQGVHADIHVYDNRGKAGERSGSGAKSRSLRRAYRKFTVATMGATTVGFNGGGIGDDGAATVVGCDNGDGIGDGGAATEMVVYRWWDYVSCSDGGVIGDGGAVMVGYKVLLWQWREENF</sequence>
<dbReference type="InterPro" id="IPR026939">
    <property type="entry name" value="ZNF706/At2g23090_sf"/>
</dbReference>
<feature type="transmembrane region" description="Helical" evidence="2">
    <location>
        <begin position="91"/>
        <end position="117"/>
    </location>
</feature>
<feature type="transmembrane region" description="Helical" evidence="2">
    <location>
        <begin position="137"/>
        <end position="160"/>
    </location>
</feature>